<evidence type="ECO:0000313" key="4">
    <source>
        <dbReference type="Proteomes" id="UP000321827"/>
    </source>
</evidence>
<dbReference type="Gene3D" id="3.20.20.140">
    <property type="entry name" value="Metal-dependent hydrolases"/>
    <property type="match status" value="1"/>
</dbReference>
<name>A0A511RI88_9DEIN</name>
<organism evidence="3 4">
    <name type="scientific">Oceanithermus desulfurans NBRC 100063</name>
    <dbReference type="NCBI Taxonomy" id="1227550"/>
    <lineage>
        <taxon>Bacteria</taxon>
        <taxon>Thermotogati</taxon>
        <taxon>Deinococcota</taxon>
        <taxon>Deinococci</taxon>
        <taxon>Thermales</taxon>
        <taxon>Thermaceae</taxon>
        <taxon>Oceanithermus</taxon>
    </lineage>
</organism>
<dbReference type="GO" id="GO:0016810">
    <property type="term" value="F:hydrolase activity, acting on carbon-nitrogen (but not peptide) bonds"/>
    <property type="evidence" value="ECO:0007669"/>
    <property type="project" value="InterPro"/>
</dbReference>
<dbReference type="SUPFAM" id="SSF51338">
    <property type="entry name" value="Composite domain of metallo-dependent hydrolases"/>
    <property type="match status" value="1"/>
</dbReference>
<dbReference type="Gene3D" id="2.30.40.10">
    <property type="entry name" value="Urease, subunit C, domain 1"/>
    <property type="match status" value="1"/>
</dbReference>
<dbReference type="PANTHER" id="PTHR43794:SF11">
    <property type="entry name" value="AMIDOHYDROLASE-RELATED DOMAIN-CONTAINING PROTEIN"/>
    <property type="match status" value="1"/>
</dbReference>
<feature type="domain" description="Amidohydrolase-related" evidence="2">
    <location>
        <begin position="58"/>
        <end position="352"/>
    </location>
</feature>
<proteinExistence type="predicted"/>
<reference evidence="3 4" key="1">
    <citation type="submission" date="2019-07" db="EMBL/GenBank/DDBJ databases">
        <title>Whole genome shotgun sequence of Oceanithermus desulfurans NBRC 100063.</title>
        <authorList>
            <person name="Hosoyama A."/>
            <person name="Uohara A."/>
            <person name="Ohji S."/>
            <person name="Ichikawa N."/>
        </authorList>
    </citation>
    <scope>NUCLEOTIDE SEQUENCE [LARGE SCALE GENOMIC DNA]</scope>
    <source>
        <strain evidence="3 4">NBRC 100063</strain>
    </source>
</reference>
<dbReference type="InterPro" id="IPR006680">
    <property type="entry name" value="Amidohydro-rel"/>
</dbReference>
<keyword evidence="1 3" id="KW-0378">Hydrolase</keyword>
<dbReference type="EMBL" id="BJXN01000004">
    <property type="protein sequence ID" value="GEM89361.1"/>
    <property type="molecule type" value="Genomic_DNA"/>
</dbReference>
<comment type="caution">
    <text evidence="3">The sequence shown here is derived from an EMBL/GenBank/DDBJ whole genome shotgun (WGS) entry which is preliminary data.</text>
</comment>
<sequence>MPELELWTAAWVLIGGTVRADAGLVTDGRRVLATGGLADLRRRYPSAATVAKGRYLGPPLANAHTHLDLGLGPTFTGPFPDFVRHVVGQADRRGHAAAMRAVEHAPQRLLGDIAARAEVVDWWLEEGPAAGVVYWEVLGLVPPRREAEILEATRERLERWKRRERPGGPRVGLSPHAPYSLTPGLMRGVVALARELDVPLQIHAAESPGERAYFLRREGELAEFFREQGWPTDLHPTGLSPVAYLAELGVLEAQPTLVHGVQVDEADVRLLAEHRVAVVSCPRSNLGLGAGLPPYDLYLRHGVPLALGTDSRASAPSLDVRDEIALLARHGQPPERTLAWAAAGGRAALGLAPAALQPGMELEQVEFW</sequence>
<dbReference type="InterPro" id="IPR011059">
    <property type="entry name" value="Metal-dep_hydrolase_composite"/>
</dbReference>
<dbReference type="AlphaFoldDB" id="A0A511RI88"/>
<dbReference type="PANTHER" id="PTHR43794">
    <property type="entry name" value="AMINOHYDROLASE SSNA-RELATED"/>
    <property type="match status" value="1"/>
</dbReference>
<dbReference type="InterPro" id="IPR050287">
    <property type="entry name" value="MTA/SAH_deaminase"/>
</dbReference>
<dbReference type="Pfam" id="PF01979">
    <property type="entry name" value="Amidohydro_1"/>
    <property type="match status" value="1"/>
</dbReference>
<protein>
    <submittedName>
        <fullName evidence="3">Amidohydrolase</fullName>
    </submittedName>
</protein>
<evidence type="ECO:0000256" key="1">
    <source>
        <dbReference type="ARBA" id="ARBA00022801"/>
    </source>
</evidence>
<evidence type="ECO:0000259" key="2">
    <source>
        <dbReference type="Pfam" id="PF01979"/>
    </source>
</evidence>
<dbReference type="RefSeq" id="WP_147146099.1">
    <property type="nucleotide sequence ID" value="NZ_BJXN01000004.1"/>
</dbReference>
<dbReference type="OrthoDB" id="9807210at2"/>
<gene>
    <name evidence="3" type="ORF">ODE01S_07950</name>
</gene>
<evidence type="ECO:0000313" key="3">
    <source>
        <dbReference type="EMBL" id="GEM89361.1"/>
    </source>
</evidence>
<dbReference type="SUPFAM" id="SSF51556">
    <property type="entry name" value="Metallo-dependent hydrolases"/>
    <property type="match status" value="1"/>
</dbReference>
<dbReference type="InterPro" id="IPR032466">
    <property type="entry name" value="Metal_Hydrolase"/>
</dbReference>
<accession>A0A511RI88</accession>
<dbReference type="Proteomes" id="UP000321827">
    <property type="component" value="Unassembled WGS sequence"/>
</dbReference>